<protein>
    <submittedName>
        <fullName evidence="2">Uncharacterized protein</fullName>
    </submittedName>
</protein>
<feature type="chain" id="PRO_5040821296" evidence="1">
    <location>
        <begin position="21"/>
        <end position="248"/>
    </location>
</feature>
<evidence type="ECO:0000313" key="3">
    <source>
        <dbReference type="Proteomes" id="UP001140510"/>
    </source>
</evidence>
<keyword evidence="1" id="KW-0732">Signal</keyword>
<organism evidence="2 3">
    <name type="scientific">Didymella pomorum</name>
    <dbReference type="NCBI Taxonomy" id="749634"/>
    <lineage>
        <taxon>Eukaryota</taxon>
        <taxon>Fungi</taxon>
        <taxon>Dikarya</taxon>
        <taxon>Ascomycota</taxon>
        <taxon>Pezizomycotina</taxon>
        <taxon>Dothideomycetes</taxon>
        <taxon>Pleosporomycetidae</taxon>
        <taxon>Pleosporales</taxon>
        <taxon>Pleosporineae</taxon>
        <taxon>Didymellaceae</taxon>
        <taxon>Didymella</taxon>
    </lineage>
</organism>
<gene>
    <name evidence="2" type="ORF">N0V91_010290</name>
</gene>
<keyword evidence="3" id="KW-1185">Reference proteome</keyword>
<comment type="caution">
    <text evidence="2">The sequence shown here is derived from an EMBL/GenBank/DDBJ whole genome shotgun (WGS) entry which is preliminary data.</text>
</comment>
<dbReference type="OrthoDB" id="5086500at2759"/>
<evidence type="ECO:0000256" key="1">
    <source>
        <dbReference type="SAM" id="SignalP"/>
    </source>
</evidence>
<proteinExistence type="predicted"/>
<evidence type="ECO:0000313" key="2">
    <source>
        <dbReference type="EMBL" id="KAJ4398314.1"/>
    </source>
</evidence>
<reference evidence="2" key="1">
    <citation type="submission" date="2022-10" db="EMBL/GenBank/DDBJ databases">
        <title>Tapping the CABI collections for fungal endophytes: first genome assemblies for Collariella, Neodidymelliopsis, Ascochyta clinopodiicola, Didymella pomorum, Didymosphaeria variabile, Neocosmospora piperis and Neocucurbitaria cava.</title>
        <authorList>
            <person name="Hill R."/>
        </authorList>
    </citation>
    <scope>NUCLEOTIDE SEQUENCE</scope>
    <source>
        <strain evidence="2">IMI 355091</strain>
    </source>
</reference>
<accession>A0A9W8Z5W9</accession>
<feature type="signal peptide" evidence="1">
    <location>
        <begin position="1"/>
        <end position="20"/>
    </location>
</feature>
<dbReference type="AlphaFoldDB" id="A0A9W8Z5W9"/>
<sequence>MSRSIFFSTVALGLSIIASADIYPNYEYGNMFYLGPTTGGQYITKATYSLSVPAPPTDYVKTDADQRWLSLWIGLQDNPNNGDVLNMNFVQPLLNWGPNNEVWGCSADNEHWCAAASTYTPSGQIGQAYVPLPDNATLDFVVQQNAETGMINQSISMGGSVISKESDSKDMKPAVFYSGTECYADGCGTLGAHSWFNITLELNEADADFDKTMTLTGATSSGMETSDGGKTWTIGEIVIEKQNLTESS</sequence>
<name>A0A9W8Z5W9_9PLEO</name>
<dbReference type="Proteomes" id="UP001140510">
    <property type="component" value="Unassembled WGS sequence"/>
</dbReference>
<dbReference type="EMBL" id="JAPEVA010000133">
    <property type="protein sequence ID" value="KAJ4398314.1"/>
    <property type="molecule type" value="Genomic_DNA"/>
</dbReference>